<dbReference type="PRINTS" id="PR00385">
    <property type="entry name" value="P450"/>
</dbReference>
<evidence type="ECO:0000256" key="9">
    <source>
        <dbReference type="ARBA" id="ARBA00023033"/>
    </source>
</evidence>
<feature type="binding site" description="axial binding residue" evidence="11">
    <location>
        <position position="474"/>
    </location>
    <ligand>
        <name>heme</name>
        <dbReference type="ChEBI" id="CHEBI:30413"/>
    </ligand>
    <ligandPart>
        <name>Fe</name>
        <dbReference type="ChEBI" id="CHEBI:18248"/>
    </ligandPart>
</feature>
<dbReference type="InterPro" id="IPR002401">
    <property type="entry name" value="Cyt_P450_E_grp-I"/>
</dbReference>
<dbReference type="HOGENOM" id="CLU_001570_5_0_1"/>
<dbReference type="Gramene" id="EFJ17544">
    <property type="protein sequence ID" value="EFJ17544"/>
    <property type="gene ID" value="SELMODRAFT_420958"/>
</dbReference>
<keyword evidence="9 12" id="KW-0503">Monooxygenase</keyword>
<evidence type="ECO:0000256" key="1">
    <source>
        <dbReference type="ARBA" id="ARBA00004370"/>
    </source>
</evidence>
<evidence type="ECO:0000256" key="8">
    <source>
        <dbReference type="ARBA" id="ARBA00023004"/>
    </source>
</evidence>
<keyword evidence="10" id="KW-0472">Membrane</keyword>
<comment type="subcellular location">
    <subcellularLocation>
        <location evidence="1">Membrane</location>
    </subcellularLocation>
</comment>
<evidence type="ECO:0000256" key="11">
    <source>
        <dbReference type="PIRSR" id="PIRSR602401-1"/>
    </source>
</evidence>
<keyword evidence="14" id="KW-1185">Reference proteome</keyword>
<evidence type="ECO:0000256" key="2">
    <source>
        <dbReference type="ARBA" id="ARBA00010617"/>
    </source>
</evidence>
<dbReference type="GO" id="GO:0004497">
    <property type="term" value="F:monooxygenase activity"/>
    <property type="evidence" value="ECO:0000318"/>
    <property type="project" value="GO_Central"/>
</dbReference>
<dbReference type="AlphaFoldDB" id="D8SDP0"/>
<name>D8SDP0_SELML</name>
<dbReference type="InParanoid" id="D8SDP0"/>
<evidence type="ECO:0000256" key="3">
    <source>
        <dbReference type="ARBA" id="ARBA00022617"/>
    </source>
</evidence>
<evidence type="ECO:0000256" key="6">
    <source>
        <dbReference type="ARBA" id="ARBA00022989"/>
    </source>
</evidence>
<dbReference type="OMA" id="MMEVINT"/>
<protein>
    <recommendedName>
        <fullName evidence="15">Cytochrome P450-dependent monooxygenase</fullName>
    </recommendedName>
</protein>
<dbReference type="PANTHER" id="PTHR24282">
    <property type="entry name" value="CYTOCHROME P450 FAMILY MEMBER"/>
    <property type="match status" value="1"/>
</dbReference>
<dbReference type="InterPro" id="IPR017972">
    <property type="entry name" value="Cyt_P450_CS"/>
</dbReference>
<evidence type="ECO:0000256" key="4">
    <source>
        <dbReference type="ARBA" id="ARBA00022692"/>
    </source>
</evidence>
<evidence type="ECO:0000256" key="7">
    <source>
        <dbReference type="ARBA" id="ARBA00023002"/>
    </source>
</evidence>
<evidence type="ECO:0008006" key="15">
    <source>
        <dbReference type="Google" id="ProtNLM"/>
    </source>
</evidence>
<dbReference type="InterPro" id="IPR050665">
    <property type="entry name" value="Cytochrome_P450_Monooxygen"/>
</dbReference>
<dbReference type="GO" id="GO:0016020">
    <property type="term" value="C:membrane"/>
    <property type="evidence" value="ECO:0007669"/>
    <property type="project" value="UniProtKB-SubCell"/>
</dbReference>
<keyword evidence="4" id="KW-0812">Transmembrane</keyword>
<organism evidence="14">
    <name type="scientific">Selaginella moellendorffii</name>
    <name type="common">Spikemoss</name>
    <dbReference type="NCBI Taxonomy" id="88036"/>
    <lineage>
        <taxon>Eukaryota</taxon>
        <taxon>Viridiplantae</taxon>
        <taxon>Streptophyta</taxon>
        <taxon>Embryophyta</taxon>
        <taxon>Tracheophyta</taxon>
        <taxon>Lycopodiopsida</taxon>
        <taxon>Selaginellales</taxon>
        <taxon>Selaginellaceae</taxon>
        <taxon>Selaginella</taxon>
    </lineage>
</organism>
<evidence type="ECO:0000256" key="5">
    <source>
        <dbReference type="ARBA" id="ARBA00022723"/>
    </source>
</evidence>
<dbReference type="GO" id="GO:0005506">
    <property type="term" value="F:iron ion binding"/>
    <property type="evidence" value="ECO:0007669"/>
    <property type="project" value="InterPro"/>
</dbReference>
<accession>D8SDP0</accession>
<evidence type="ECO:0000256" key="12">
    <source>
        <dbReference type="RuleBase" id="RU000461"/>
    </source>
</evidence>
<gene>
    <name evidence="13" type="ORF">SELMODRAFT_420958</name>
</gene>
<dbReference type="Proteomes" id="UP000001514">
    <property type="component" value="Unassembled WGS sequence"/>
</dbReference>
<dbReference type="InterPro" id="IPR001128">
    <property type="entry name" value="Cyt_P450"/>
</dbReference>
<dbReference type="Pfam" id="PF00067">
    <property type="entry name" value="p450"/>
    <property type="match status" value="1"/>
</dbReference>
<keyword evidence="8 11" id="KW-0408">Iron</keyword>
<evidence type="ECO:0000313" key="14">
    <source>
        <dbReference type="Proteomes" id="UP000001514"/>
    </source>
</evidence>
<keyword evidence="7 12" id="KW-0560">Oxidoreductase</keyword>
<dbReference type="InterPro" id="IPR036396">
    <property type="entry name" value="Cyt_P450_sf"/>
</dbReference>
<dbReference type="OrthoDB" id="507451at2759"/>
<evidence type="ECO:0000256" key="10">
    <source>
        <dbReference type="ARBA" id="ARBA00023136"/>
    </source>
</evidence>
<dbReference type="EMBL" id="GL377613">
    <property type="protein sequence ID" value="EFJ17544.1"/>
    <property type="molecule type" value="Genomic_DNA"/>
</dbReference>
<dbReference type="Gene3D" id="1.10.630.10">
    <property type="entry name" value="Cytochrome P450"/>
    <property type="match status" value="1"/>
</dbReference>
<dbReference type="GO" id="GO:0016705">
    <property type="term" value="F:oxidoreductase activity, acting on paired donors, with incorporation or reduction of molecular oxygen"/>
    <property type="evidence" value="ECO:0007669"/>
    <property type="project" value="InterPro"/>
</dbReference>
<proteinExistence type="inferred from homology"/>
<sequence length="529" mass="59488">MAMEWWSAIIAALALAKSIALNLVIARVVGFVFSLCRLHVFVRRRLAKQGILGPKPSWLAGNAVEMKRLVASATSADMKSTSNDISARLLPFHHKHAQTYGKRFLAWSVGWEPFVSISEPELIHEILNSTDFEKSGIQNRFMMPLFGRGLAMATGKAWDHQRRLLNPAFYVERIKGFLPTINFCASGLVQEWKGLIRSSSSNVVEVDVHSVLTLVTADIIARTSFGHEFTHKEEYVRLERELEVCVLNQPAFCLIPGYRYLPTKQNRKLWEITRKIRSYLYELIDARLATGKDHFGDDILGLLLAATFSSSPSSTKKVPPMSKDVLIDDCKTLFFAGYESSADLVTWSMMLLALNPEWQARARSEVLQVLDGCEVLTSEMLPKLKLIGNILSETLRLYPAAVAIRRKAVKDVVFTKGKLVIPKGVCAEVPILRVHHDPELWGDDVLDFNPDRFSKSEAVAAGSYLPFGWGPRICIGRNFVLAEAKVVLSTLLDNFEWEISPNYRHSPRAGVTLYPQHGMQLLLRQLPQN</sequence>
<dbReference type="PROSITE" id="PS00086">
    <property type="entry name" value="CYTOCHROME_P450"/>
    <property type="match status" value="1"/>
</dbReference>
<keyword evidence="3 11" id="KW-0349">Heme</keyword>
<dbReference type="PRINTS" id="PR00463">
    <property type="entry name" value="EP450I"/>
</dbReference>
<dbReference type="KEGG" id="smo:SELMODRAFT_420958"/>
<keyword evidence="6" id="KW-1133">Transmembrane helix</keyword>
<dbReference type="SUPFAM" id="SSF48264">
    <property type="entry name" value="Cytochrome P450"/>
    <property type="match status" value="1"/>
</dbReference>
<evidence type="ECO:0000313" key="13">
    <source>
        <dbReference type="EMBL" id="EFJ17544.1"/>
    </source>
</evidence>
<comment type="similarity">
    <text evidence="2 12">Belongs to the cytochrome P450 family.</text>
</comment>
<dbReference type="PANTHER" id="PTHR24282:SF211">
    <property type="entry name" value="CYTOCHROME P450-RELATED"/>
    <property type="match status" value="1"/>
</dbReference>
<dbReference type="STRING" id="88036.D8SDP0"/>
<reference evidence="13 14" key="1">
    <citation type="journal article" date="2011" name="Science">
        <title>The Selaginella genome identifies genetic changes associated with the evolution of vascular plants.</title>
        <authorList>
            <person name="Banks J.A."/>
            <person name="Nishiyama T."/>
            <person name="Hasebe M."/>
            <person name="Bowman J.L."/>
            <person name="Gribskov M."/>
            <person name="dePamphilis C."/>
            <person name="Albert V.A."/>
            <person name="Aono N."/>
            <person name="Aoyama T."/>
            <person name="Ambrose B.A."/>
            <person name="Ashton N.W."/>
            <person name="Axtell M.J."/>
            <person name="Barker E."/>
            <person name="Barker M.S."/>
            <person name="Bennetzen J.L."/>
            <person name="Bonawitz N.D."/>
            <person name="Chapple C."/>
            <person name="Cheng C."/>
            <person name="Correa L.G."/>
            <person name="Dacre M."/>
            <person name="DeBarry J."/>
            <person name="Dreyer I."/>
            <person name="Elias M."/>
            <person name="Engstrom E.M."/>
            <person name="Estelle M."/>
            <person name="Feng L."/>
            <person name="Finet C."/>
            <person name="Floyd S.K."/>
            <person name="Frommer W.B."/>
            <person name="Fujita T."/>
            <person name="Gramzow L."/>
            <person name="Gutensohn M."/>
            <person name="Harholt J."/>
            <person name="Hattori M."/>
            <person name="Heyl A."/>
            <person name="Hirai T."/>
            <person name="Hiwatashi Y."/>
            <person name="Ishikawa M."/>
            <person name="Iwata M."/>
            <person name="Karol K.G."/>
            <person name="Koehler B."/>
            <person name="Kolukisaoglu U."/>
            <person name="Kubo M."/>
            <person name="Kurata T."/>
            <person name="Lalonde S."/>
            <person name="Li K."/>
            <person name="Li Y."/>
            <person name="Litt A."/>
            <person name="Lyons E."/>
            <person name="Manning G."/>
            <person name="Maruyama T."/>
            <person name="Michael T.P."/>
            <person name="Mikami K."/>
            <person name="Miyazaki S."/>
            <person name="Morinaga S."/>
            <person name="Murata T."/>
            <person name="Mueller-Roeber B."/>
            <person name="Nelson D.R."/>
            <person name="Obara M."/>
            <person name="Oguri Y."/>
            <person name="Olmstead R.G."/>
            <person name="Onodera N."/>
            <person name="Petersen B.L."/>
            <person name="Pils B."/>
            <person name="Prigge M."/>
            <person name="Rensing S.A."/>
            <person name="Riano-Pachon D.M."/>
            <person name="Roberts A.W."/>
            <person name="Sato Y."/>
            <person name="Scheller H.V."/>
            <person name="Schulz B."/>
            <person name="Schulz C."/>
            <person name="Shakirov E.V."/>
            <person name="Shibagaki N."/>
            <person name="Shinohara N."/>
            <person name="Shippen D.E."/>
            <person name="Soerensen I."/>
            <person name="Sotooka R."/>
            <person name="Sugimoto N."/>
            <person name="Sugita M."/>
            <person name="Sumikawa N."/>
            <person name="Tanurdzic M."/>
            <person name="Theissen G."/>
            <person name="Ulvskov P."/>
            <person name="Wakazuki S."/>
            <person name="Weng J.K."/>
            <person name="Willats W.W."/>
            <person name="Wipf D."/>
            <person name="Wolf P.G."/>
            <person name="Yang L."/>
            <person name="Zimmer A.D."/>
            <person name="Zhu Q."/>
            <person name="Mitros T."/>
            <person name="Hellsten U."/>
            <person name="Loque D."/>
            <person name="Otillar R."/>
            <person name="Salamov A."/>
            <person name="Schmutz J."/>
            <person name="Shapiro H."/>
            <person name="Lindquist E."/>
            <person name="Lucas S."/>
            <person name="Rokhsar D."/>
            <person name="Grigoriev I.V."/>
        </authorList>
    </citation>
    <scope>NUCLEOTIDE SEQUENCE [LARGE SCALE GENOMIC DNA]</scope>
</reference>
<keyword evidence="5 11" id="KW-0479">Metal-binding</keyword>
<comment type="cofactor">
    <cofactor evidence="11">
        <name>heme</name>
        <dbReference type="ChEBI" id="CHEBI:30413"/>
    </cofactor>
</comment>
<dbReference type="eggNOG" id="KOG0157">
    <property type="taxonomic scope" value="Eukaryota"/>
</dbReference>
<dbReference type="GO" id="GO:0020037">
    <property type="term" value="F:heme binding"/>
    <property type="evidence" value="ECO:0007669"/>
    <property type="project" value="InterPro"/>
</dbReference>